<evidence type="ECO:0000313" key="2">
    <source>
        <dbReference type="Proteomes" id="UP000265955"/>
    </source>
</evidence>
<reference evidence="2" key="1">
    <citation type="submission" date="2018-09" db="EMBL/GenBank/DDBJ databases">
        <authorList>
            <person name="Zhu H."/>
        </authorList>
    </citation>
    <scope>NUCLEOTIDE SEQUENCE [LARGE SCALE GENOMIC DNA]</scope>
    <source>
        <strain evidence="2">K1R23-30</strain>
    </source>
</reference>
<organism evidence="1 2">
    <name type="scientific">Noviherbaspirillum saxi</name>
    <dbReference type="NCBI Taxonomy" id="2320863"/>
    <lineage>
        <taxon>Bacteria</taxon>
        <taxon>Pseudomonadati</taxon>
        <taxon>Pseudomonadota</taxon>
        <taxon>Betaproteobacteria</taxon>
        <taxon>Burkholderiales</taxon>
        <taxon>Oxalobacteraceae</taxon>
        <taxon>Noviherbaspirillum</taxon>
    </lineage>
</organism>
<dbReference type="Proteomes" id="UP000265955">
    <property type="component" value="Unassembled WGS sequence"/>
</dbReference>
<gene>
    <name evidence="1" type="ORF">D3871_22460</name>
</gene>
<proteinExistence type="predicted"/>
<name>A0A3A3FRM6_9BURK</name>
<dbReference type="EMBL" id="QYUO01000002">
    <property type="protein sequence ID" value="RJF96102.1"/>
    <property type="molecule type" value="Genomic_DNA"/>
</dbReference>
<keyword evidence="2" id="KW-1185">Reference proteome</keyword>
<sequence length="100" mass="10951">MAVAGDAAAISPDCCQDGYFLAQAGVCVICVMQPVFEARLHETLEPGRITTALSAVSTHQEFTRAQKQELLHFRMIFYMCCLPCADQSLSISCHIDDIPV</sequence>
<protein>
    <submittedName>
        <fullName evidence="1">Uncharacterized protein</fullName>
    </submittedName>
</protein>
<dbReference type="RefSeq" id="WP_119771248.1">
    <property type="nucleotide sequence ID" value="NZ_QYUO01000002.1"/>
</dbReference>
<accession>A0A3A3FRM6</accession>
<comment type="caution">
    <text evidence="1">The sequence shown here is derived from an EMBL/GenBank/DDBJ whole genome shotgun (WGS) entry which is preliminary data.</text>
</comment>
<evidence type="ECO:0000313" key="1">
    <source>
        <dbReference type="EMBL" id="RJF96102.1"/>
    </source>
</evidence>
<dbReference type="AlphaFoldDB" id="A0A3A3FRM6"/>